<dbReference type="SUPFAM" id="SSF161098">
    <property type="entry name" value="MetI-like"/>
    <property type="match status" value="1"/>
</dbReference>
<evidence type="ECO:0000259" key="8">
    <source>
        <dbReference type="PROSITE" id="PS50928"/>
    </source>
</evidence>
<proteinExistence type="inferred from homology"/>
<dbReference type="EMBL" id="RHLK01000017">
    <property type="protein sequence ID" value="MVP02064.1"/>
    <property type="molecule type" value="Genomic_DNA"/>
</dbReference>
<organism evidence="9 10">
    <name type="scientific">Paenibacillus lutrae</name>
    <dbReference type="NCBI Taxonomy" id="2078573"/>
    <lineage>
        <taxon>Bacteria</taxon>
        <taxon>Bacillati</taxon>
        <taxon>Bacillota</taxon>
        <taxon>Bacilli</taxon>
        <taxon>Bacillales</taxon>
        <taxon>Paenibacillaceae</taxon>
        <taxon>Paenibacillus</taxon>
    </lineage>
</organism>
<feature type="transmembrane region" description="Helical" evidence="7">
    <location>
        <begin position="116"/>
        <end position="136"/>
    </location>
</feature>
<feature type="transmembrane region" description="Helical" evidence="7">
    <location>
        <begin position="210"/>
        <end position="232"/>
    </location>
</feature>
<keyword evidence="6 7" id="KW-0472">Membrane</keyword>
<evidence type="ECO:0000256" key="6">
    <source>
        <dbReference type="ARBA" id="ARBA00023136"/>
    </source>
</evidence>
<comment type="similarity">
    <text evidence="7">Belongs to the binding-protein-dependent transport system permease family.</text>
</comment>
<keyword evidence="4 7" id="KW-0812">Transmembrane</keyword>
<sequence>MTAKPLPKSRRFSMSKQEALWAYVFIAPVVLGLAVFYMVPAIGSLVLSFFDWDGLSRASFVGLDNFAALVKDEDFLRSMWNTFLFTAGSVPLSIVCATIVAVLLNQPIRGLPIYRTLFFIPVVTMPVAIGMVWRWLYNSDFGLFNQLLGFLHLPQPNWLFDPKLALFSIILVSVWSGIGYNAIILLSGLQGISRTYYEASSLDGAGGWRNFIHITVPLLSPSLFFVLIISFINSLQVFDLIYMMMGKDQSMLTYTRTAVFSIWEQGFKFFHLGYASAQAWVLSVVLMTITLVQMYFQKKWVHYE</sequence>
<dbReference type="PANTHER" id="PTHR30193">
    <property type="entry name" value="ABC TRANSPORTER PERMEASE PROTEIN"/>
    <property type="match status" value="1"/>
</dbReference>
<gene>
    <name evidence="9" type="ORF">EDM21_21530</name>
</gene>
<feature type="transmembrane region" description="Helical" evidence="7">
    <location>
        <begin position="83"/>
        <end position="104"/>
    </location>
</feature>
<feature type="transmembrane region" description="Helical" evidence="7">
    <location>
        <begin position="164"/>
        <end position="189"/>
    </location>
</feature>
<dbReference type="CDD" id="cd06261">
    <property type="entry name" value="TM_PBP2"/>
    <property type="match status" value="1"/>
</dbReference>
<evidence type="ECO:0000256" key="1">
    <source>
        <dbReference type="ARBA" id="ARBA00004651"/>
    </source>
</evidence>
<reference evidence="9 10" key="1">
    <citation type="journal article" date="2019" name="Microorganisms">
        <title>Paenibacillus lutrae sp. nov., A Chitinolytic Species Isolated from A River Otter in Castril Natural Park, Granada, Spain.</title>
        <authorList>
            <person name="Rodriguez M."/>
            <person name="Reina J.C."/>
            <person name="Bejar V."/>
            <person name="Llamas I."/>
        </authorList>
    </citation>
    <scope>NUCLEOTIDE SEQUENCE [LARGE SCALE GENOMIC DNA]</scope>
    <source>
        <strain evidence="9 10">N10</strain>
    </source>
</reference>
<keyword evidence="10" id="KW-1185">Reference proteome</keyword>
<dbReference type="GO" id="GO:0005886">
    <property type="term" value="C:plasma membrane"/>
    <property type="evidence" value="ECO:0007669"/>
    <property type="project" value="UniProtKB-SubCell"/>
</dbReference>
<keyword evidence="5 7" id="KW-1133">Transmembrane helix</keyword>
<evidence type="ECO:0000256" key="7">
    <source>
        <dbReference type="RuleBase" id="RU363032"/>
    </source>
</evidence>
<name>A0A7X3K190_9BACL</name>
<dbReference type="InterPro" id="IPR051393">
    <property type="entry name" value="ABC_transporter_permease"/>
</dbReference>
<comment type="subcellular location">
    <subcellularLocation>
        <location evidence="1 7">Cell membrane</location>
        <topology evidence="1 7">Multi-pass membrane protein</topology>
    </subcellularLocation>
</comment>
<accession>A0A7X3K190</accession>
<dbReference type="PANTHER" id="PTHR30193:SF37">
    <property type="entry name" value="INNER MEMBRANE ABC TRANSPORTER PERMEASE PROTEIN YCJO"/>
    <property type="match status" value="1"/>
</dbReference>
<evidence type="ECO:0000313" key="10">
    <source>
        <dbReference type="Proteomes" id="UP000490800"/>
    </source>
</evidence>
<dbReference type="Pfam" id="PF00528">
    <property type="entry name" value="BPD_transp_1"/>
    <property type="match status" value="1"/>
</dbReference>
<feature type="transmembrane region" description="Helical" evidence="7">
    <location>
        <begin position="20"/>
        <end position="50"/>
    </location>
</feature>
<protein>
    <submittedName>
        <fullName evidence="9">ABC transporter permease subunit</fullName>
    </submittedName>
</protein>
<evidence type="ECO:0000256" key="3">
    <source>
        <dbReference type="ARBA" id="ARBA00022475"/>
    </source>
</evidence>
<dbReference type="OrthoDB" id="9788108at2"/>
<evidence type="ECO:0000256" key="5">
    <source>
        <dbReference type="ARBA" id="ARBA00022989"/>
    </source>
</evidence>
<dbReference type="AlphaFoldDB" id="A0A7X3K190"/>
<feature type="domain" description="ABC transmembrane type-1" evidence="8">
    <location>
        <begin position="79"/>
        <end position="293"/>
    </location>
</feature>
<feature type="transmembrane region" description="Helical" evidence="7">
    <location>
        <begin position="277"/>
        <end position="296"/>
    </location>
</feature>
<comment type="caution">
    <text evidence="9">The sequence shown here is derived from an EMBL/GenBank/DDBJ whole genome shotgun (WGS) entry which is preliminary data.</text>
</comment>
<dbReference type="Proteomes" id="UP000490800">
    <property type="component" value="Unassembled WGS sequence"/>
</dbReference>
<dbReference type="InterPro" id="IPR000515">
    <property type="entry name" value="MetI-like"/>
</dbReference>
<evidence type="ECO:0000256" key="2">
    <source>
        <dbReference type="ARBA" id="ARBA00022448"/>
    </source>
</evidence>
<dbReference type="Gene3D" id="1.10.3720.10">
    <property type="entry name" value="MetI-like"/>
    <property type="match status" value="1"/>
</dbReference>
<dbReference type="InterPro" id="IPR035906">
    <property type="entry name" value="MetI-like_sf"/>
</dbReference>
<keyword evidence="2 7" id="KW-0813">Transport</keyword>
<evidence type="ECO:0000256" key="4">
    <source>
        <dbReference type="ARBA" id="ARBA00022692"/>
    </source>
</evidence>
<dbReference type="PROSITE" id="PS50928">
    <property type="entry name" value="ABC_TM1"/>
    <property type="match status" value="1"/>
</dbReference>
<dbReference type="GO" id="GO:0055085">
    <property type="term" value="P:transmembrane transport"/>
    <property type="evidence" value="ECO:0007669"/>
    <property type="project" value="InterPro"/>
</dbReference>
<keyword evidence="3" id="KW-1003">Cell membrane</keyword>
<evidence type="ECO:0000313" key="9">
    <source>
        <dbReference type="EMBL" id="MVP02064.1"/>
    </source>
</evidence>